<dbReference type="EMBL" id="HBIN01017546">
    <property type="protein sequence ID" value="CAE0443296.1"/>
    <property type="molecule type" value="Transcribed_RNA"/>
</dbReference>
<dbReference type="AlphaFoldDB" id="A0A7S3PLI4"/>
<name>A0A7S3PLI4_9STRA</name>
<evidence type="ECO:0000313" key="1">
    <source>
        <dbReference type="EMBL" id="CAE0443296.1"/>
    </source>
</evidence>
<protein>
    <submittedName>
        <fullName evidence="1">Uncharacterized protein</fullName>
    </submittedName>
</protein>
<reference evidence="1" key="1">
    <citation type="submission" date="2021-01" db="EMBL/GenBank/DDBJ databases">
        <authorList>
            <person name="Corre E."/>
            <person name="Pelletier E."/>
            <person name="Niang G."/>
            <person name="Scheremetjew M."/>
            <person name="Finn R."/>
            <person name="Kale V."/>
            <person name="Holt S."/>
            <person name="Cochrane G."/>
            <person name="Meng A."/>
            <person name="Brown T."/>
            <person name="Cohen L."/>
        </authorList>
    </citation>
    <scope>NUCLEOTIDE SEQUENCE</scope>
    <source>
        <strain evidence="1">GSBS06</strain>
    </source>
</reference>
<accession>A0A7S3PLI4</accession>
<sequence length="333" mass="38834">MIDQLEIGRIATATAENINAWARVNRAYLYRNLLIKQSDTLTEADIFAREGWCKSEKYANLPSFESAERILNVYEQVKTNQDMSVSSHNGKDTTLLRVIGFEVENDKITLDKEKLLYLERLQSQLRKEYHSIYAELRYRLFSENVKRVTSTAKEQMTLSLRSTNDIEAGSSIRYFETESFRKDQSQALCTYISTYSNQISMQGFMLGLLNLWLKQLRCNKYPLSWTFPKATLAERGNQFCIDTIELLFLHMRFDLQYEDGETLSVIVDYQQSNPRIRSLIRMFPNKEKLTLASVGNISKCENLRRINIRGEMDRPLSTAELAKEFLLEWCVIL</sequence>
<organism evidence="1">
    <name type="scientific">Aplanochytrium stocchinoi</name>
    <dbReference type="NCBI Taxonomy" id="215587"/>
    <lineage>
        <taxon>Eukaryota</taxon>
        <taxon>Sar</taxon>
        <taxon>Stramenopiles</taxon>
        <taxon>Bigyra</taxon>
        <taxon>Labyrinthulomycetes</taxon>
        <taxon>Thraustochytrida</taxon>
        <taxon>Thraustochytriidae</taxon>
        <taxon>Aplanochytrium</taxon>
    </lineage>
</organism>
<gene>
    <name evidence="1" type="ORF">ASTO00021_LOCUS13390</name>
</gene>
<proteinExistence type="predicted"/>